<dbReference type="Proteomes" id="UP001186974">
    <property type="component" value="Unassembled WGS sequence"/>
</dbReference>
<name>A0ACC3D0U9_9PEZI</name>
<proteinExistence type="predicted"/>
<accession>A0ACC3D0U9</accession>
<feature type="non-terminal residue" evidence="1">
    <location>
        <position position="1"/>
    </location>
</feature>
<evidence type="ECO:0000313" key="2">
    <source>
        <dbReference type="Proteomes" id="UP001186974"/>
    </source>
</evidence>
<evidence type="ECO:0000313" key="1">
    <source>
        <dbReference type="EMBL" id="KAK3060188.1"/>
    </source>
</evidence>
<comment type="caution">
    <text evidence="1">The sequence shown here is derived from an EMBL/GenBank/DDBJ whole genome shotgun (WGS) entry which is preliminary data.</text>
</comment>
<gene>
    <name evidence="1" type="ORF">LTS18_009123</name>
</gene>
<reference evidence="1" key="1">
    <citation type="submission" date="2024-09" db="EMBL/GenBank/DDBJ databases">
        <title>Black Yeasts Isolated from many extreme environments.</title>
        <authorList>
            <person name="Coleine C."/>
            <person name="Stajich J.E."/>
            <person name="Selbmann L."/>
        </authorList>
    </citation>
    <scope>NUCLEOTIDE SEQUENCE</scope>
    <source>
        <strain evidence="1">CCFEE 5737</strain>
    </source>
</reference>
<organism evidence="1 2">
    <name type="scientific">Coniosporium uncinatum</name>
    <dbReference type="NCBI Taxonomy" id="93489"/>
    <lineage>
        <taxon>Eukaryota</taxon>
        <taxon>Fungi</taxon>
        <taxon>Dikarya</taxon>
        <taxon>Ascomycota</taxon>
        <taxon>Pezizomycotina</taxon>
        <taxon>Dothideomycetes</taxon>
        <taxon>Dothideomycetes incertae sedis</taxon>
        <taxon>Coniosporium</taxon>
    </lineage>
</organism>
<sequence length="339" mass="39057">NGEDQVNGHQDNNAEDDALWGATASGEPEDDYYEVVDETSKPAVAPLTDEQKLLCTPLMRGFSLKNKKWLNFFVSAVRDIVWNDQAFEKLVLPNNQKELILSFAESQNKPENTFDDVIAGKGKGIIVLLCGPPGVGKTLTAESIAEEMKVPLYMMSAGDLGFDFKHIEPKLQTVMEIVTRWKAILLIDEADIFLEQRSLHELERNKLVTIFLRVLEYFEGIMFLTTNRVETFDPAFQSRIHISLEYPDLSNESRRQIWQNFLDNINMDIRITEKQMNELSRLKINGRQIKNILKTSQMLARRNKGTVLEYQHIMNVMDLTQHLHKTTEVTEHTRESLYH</sequence>
<keyword evidence="2" id="KW-1185">Reference proteome</keyword>
<dbReference type="EMBL" id="JAWDJW010008785">
    <property type="protein sequence ID" value="KAK3060188.1"/>
    <property type="molecule type" value="Genomic_DNA"/>
</dbReference>
<protein>
    <submittedName>
        <fullName evidence="1">Uncharacterized protein</fullName>
    </submittedName>
</protein>